<dbReference type="AlphaFoldDB" id="A0A2N9GTH4"/>
<name>A0A2N9GTH4_FAGSY</name>
<feature type="coiled-coil region" evidence="1">
    <location>
        <begin position="762"/>
        <end position="810"/>
    </location>
</feature>
<evidence type="ECO:0000313" key="3">
    <source>
        <dbReference type="EMBL" id="SPD02594.1"/>
    </source>
</evidence>
<evidence type="ECO:0000259" key="2">
    <source>
        <dbReference type="PROSITE" id="PS51840"/>
    </source>
</evidence>
<sequence>MISLVPDDVGKPTVRLEKAAIQDGTCSWENPIYETVKLIRDSKTGKLNEKIYHFIVATGSSKSGYLGEASIDFADFEAETKPLTVSLPLKFANSGAVLHVTIQKMEEATDQKYEEYGAQDESLKSQTSNCSTDENFYNFAEDMHLKETTSQIGEQNGIVRASTGTSATLASCWDINSLQSTQQDLGFRSTSINQEPTSFHSHIRQNSMADAITTKKQVHRRTNTDWSVDSASDASLVDSINSLEDNLPREKLQEVSDDSIEKLKNEIATLLRQAELSEMEIQSLRRQTVKERKQGENLSRQIISLKEEKNALKIECELKSLQKCNDDAEAPKKLQSEIKDARVQLEAMRQELNYEKKISNDLQLQLQKTQDLNSELIHAVRDLEEMVERKNGELAKEHNDAQEVDLLKQNIRELNGEIDFYKKHKEELDMHIKQLTLDYELLMQENHDISLKLEQSQVQQQMTQNECSVSLATIKELESHVERLEEKIKKQAEEFSESLTSINELEAEVKGLEKELEKQAQGFEEDLNAMTIAKTKQEQRAIQAEEALTKTRWNNAATVERVQEEFRNFSVEMASKLDENEKQAMEAMTEANELRLQNRSLEELLQKANEELELIKDQNEAKQQDLLKQIHLNEKQIEKATLELDQKSKQLEYAQNHEREHHEAFSMEMQMLREEVERLTKEKYNFSEQAETGQIKASIGEKEMLMQIQNKERGDLEKKLASAEKEAEKIHEEFIRMRSLRDEKETINNKLLSEVENLRACQDELKHGLDKDELEKENLRKQIFQLEYQLQKKEEEITSIEKKLMNCNGQSTESKKVRANLRLSKMGTTDGMVIRKGVGVAPHERTVETRSEKDLKVSTKNDCNTTTLLSEVALLKERNKCMEKELKEMEERYSEISLKFAEVEGERQQLVMTVRNLKNGKKN</sequence>
<evidence type="ECO:0000256" key="1">
    <source>
        <dbReference type="SAM" id="Coils"/>
    </source>
</evidence>
<organism evidence="3">
    <name type="scientific">Fagus sylvatica</name>
    <name type="common">Beechnut</name>
    <dbReference type="NCBI Taxonomy" id="28930"/>
    <lineage>
        <taxon>Eukaryota</taxon>
        <taxon>Viridiplantae</taxon>
        <taxon>Streptophyta</taxon>
        <taxon>Embryophyta</taxon>
        <taxon>Tracheophyta</taxon>
        <taxon>Spermatophyta</taxon>
        <taxon>Magnoliopsida</taxon>
        <taxon>eudicotyledons</taxon>
        <taxon>Gunneridae</taxon>
        <taxon>Pentapetalae</taxon>
        <taxon>rosids</taxon>
        <taxon>fabids</taxon>
        <taxon>Fagales</taxon>
        <taxon>Fagaceae</taxon>
        <taxon>Fagus</taxon>
    </lineage>
</organism>
<dbReference type="PANTHER" id="PTHR34452">
    <property type="entry name" value="MYOSIN HEAVY CHAIN-RELATED PROTEIN"/>
    <property type="match status" value="1"/>
</dbReference>
<accession>A0A2N9GTH4</accession>
<dbReference type="InterPro" id="IPR019448">
    <property type="entry name" value="NT-C2"/>
</dbReference>
<reference evidence="3" key="1">
    <citation type="submission" date="2018-02" db="EMBL/GenBank/DDBJ databases">
        <authorList>
            <person name="Cohen D.B."/>
            <person name="Kent A.D."/>
        </authorList>
    </citation>
    <scope>NUCLEOTIDE SEQUENCE</scope>
</reference>
<dbReference type="EMBL" id="OIVN01002324">
    <property type="protein sequence ID" value="SPD02594.1"/>
    <property type="molecule type" value="Genomic_DNA"/>
</dbReference>
<feature type="coiled-coil region" evidence="1">
    <location>
        <begin position="577"/>
        <end position="733"/>
    </location>
</feature>
<feature type="domain" description="C2 NT-type" evidence="2">
    <location>
        <begin position="1"/>
        <end position="106"/>
    </location>
</feature>
<feature type="coiled-coil region" evidence="1">
    <location>
        <begin position="260"/>
        <end position="533"/>
    </location>
</feature>
<dbReference type="Pfam" id="PF10358">
    <property type="entry name" value="NT-C2"/>
    <property type="match status" value="1"/>
</dbReference>
<protein>
    <recommendedName>
        <fullName evidence="2">C2 NT-type domain-containing protein</fullName>
    </recommendedName>
</protein>
<dbReference type="PANTHER" id="PTHR34452:SF14">
    <property type="entry name" value="MYOSIN HEAVY CHAIN, MUSCLE"/>
    <property type="match status" value="1"/>
</dbReference>
<proteinExistence type="predicted"/>
<gene>
    <name evidence="3" type="ORF">FSB_LOCUS30476</name>
</gene>
<keyword evidence="1" id="KW-0175">Coiled coil</keyword>
<dbReference type="PROSITE" id="PS51840">
    <property type="entry name" value="C2_NT"/>
    <property type="match status" value="1"/>
</dbReference>
<feature type="coiled-coil region" evidence="1">
    <location>
        <begin position="872"/>
        <end position="906"/>
    </location>
</feature>